<comment type="caution">
    <text evidence="2">The sequence shown here is derived from an EMBL/GenBank/DDBJ whole genome shotgun (WGS) entry which is preliminary data.</text>
</comment>
<dbReference type="EMBL" id="QGGU01000001">
    <property type="protein sequence ID" value="PWK54423.1"/>
    <property type="molecule type" value="Genomic_DNA"/>
</dbReference>
<proteinExistence type="predicted"/>
<dbReference type="AlphaFoldDB" id="A0A316G1C4"/>
<organism evidence="2 3">
    <name type="scientific">Pleionea mediterranea</name>
    <dbReference type="NCBI Taxonomy" id="523701"/>
    <lineage>
        <taxon>Bacteria</taxon>
        <taxon>Pseudomonadati</taxon>
        <taxon>Pseudomonadota</taxon>
        <taxon>Gammaproteobacteria</taxon>
        <taxon>Oceanospirillales</taxon>
        <taxon>Pleioneaceae</taxon>
        <taxon>Pleionea</taxon>
    </lineage>
</organism>
<protein>
    <submittedName>
        <fullName evidence="2">Putative DNA repair protein</fullName>
    </submittedName>
</protein>
<name>A0A316G1C4_9GAMM</name>
<dbReference type="RefSeq" id="WP_109761539.1">
    <property type="nucleotide sequence ID" value="NZ_QGGU01000001.1"/>
</dbReference>
<dbReference type="Proteomes" id="UP000245790">
    <property type="component" value="Unassembled WGS sequence"/>
</dbReference>
<dbReference type="SUPFAM" id="SSF52540">
    <property type="entry name" value="P-loop containing nucleoside triphosphate hydrolases"/>
    <property type="match status" value="1"/>
</dbReference>
<feature type="domain" description="PD-(D/E)XK endonuclease-like" evidence="1">
    <location>
        <begin position="680"/>
        <end position="938"/>
    </location>
</feature>
<dbReference type="Gene3D" id="3.40.50.300">
    <property type="entry name" value="P-loop containing nucleotide triphosphate hydrolases"/>
    <property type="match status" value="1"/>
</dbReference>
<evidence type="ECO:0000313" key="2">
    <source>
        <dbReference type="EMBL" id="PWK54423.1"/>
    </source>
</evidence>
<dbReference type="Gene3D" id="3.90.320.10">
    <property type="match status" value="1"/>
</dbReference>
<dbReference type="InterPro" id="IPR011604">
    <property type="entry name" value="PDDEXK-like_dom_sf"/>
</dbReference>
<reference evidence="2 3" key="1">
    <citation type="submission" date="2018-05" db="EMBL/GenBank/DDBJ databases">
        <title>Genomic Encyclopedia of Type Strains, Phase IV (KMG-IV): sequencing the most valuable type-strain genomes for metagenomic binning, comparative biology and taxonomic classification.</title>
        <authorList>
            <person name="Goeker M."/>
        </authorList>
    </citation>
    <scope>NUCLEOTIDE SEQUENCE [LARGE SCALE GENOMIC DNA]</scope>
    <source>
        <strain evidence="2 3">DSM 25350</strain>
    </source>
</reference>
<evidence type="ECO:0000313" key="3">
    <source>
        <dbReference type="Proteomes" id="UP000245790"/>
    </source>
</evidence>
<dbReference type="Pfam" id="PF12705">
    <property type="entry name" value="PDDEXK_1"/>
    <property type="match status" value="1"/>
</dbReference>
<sequence length="960" mass="109194">MLNRSTFQAMADQQLSLITASNRQSRYWVEQYHRQQSQVAGVWPGADVLPITAWLNRLFFACARNTDAPILLNANQSLSIWQQVLEQSDAADYLISVKATARKVQDAFQILNRWNVALTDVLPNTEDHEAFIRWAKDYQSRLNQMQAIDASQLPEWLTHYFSQLNQESADSEASLKSLLKLFDTELNSQLLLLGFHQMEPGLQQLFKALMQCGLTIREVINSGETKALFDQPSSEKNTRKQTRNPKVMALSCQSFEQELLHACDWSIRRLTANANAKLAIVVPDLEKRRYQVEALLKQQLHPELLSECEPEKTVYNISVGLPLTNFGMVRIALNLLELMAKPVELSKWAEILRSQCFKLEAKDNRFNVSDEFYWRLKQFAFELPAEGEETTSFESMTDRIQYLGSKFLDEQEAQVLAGAFTSMKELIGHANKEQSAEAWSQLFINWLKLWGWPGTSSLTSYQYQLRDQLLSLIKQLRQFNILGEQCHFKQAFSWLRSLLEGAVFQPKSKGEPIQVMGLYEAVGLEFDALWICCLSNEVLPEAANPNPFIPLSLARQHQLPGSGPERELEYANTLIDGLLATSDNVAVSYHKMDQDRELSPSPLILQRLSAHGFLPADIYNKSLSESIEQTELSWQSSTTIESSLWQLVPPEQEYFVDDYGQPYQESQLKSGNQFLTAQALCPMQGYLAHRVGLMEQEVAVNGMDPRTRGVYVHKVMQVIWQRLVKQSTLLGSTDDELKALINRAIIECADDRFSKDDLIAQLEKEKFSLLIFDLLQLEKKRQSFTVTACELEKNIVVNGLSIQSRIDRIDHVDDYGDVIIDYKTGQVNASKWYGDRIAEPQLPLYLMADHQHVSAICFAQLHHKKVSFSGVAKENGILPGVPSIEKAKTEISDWQSFIYYIESELETLTDEIKQGYAAVKPNEKQHACDYCPFDSVCRVAELNAGEFPDDSSTDVGDRGI</sequence>
<dbReference type="OrthoDB" id="9761147at2"/>
<gene>
    <name evidence="2" type="ORF">C8D97_101271</name>
</gene>
<accession>A0A316G1C4</accession>
<evidence type="ECO:0000259" key="1">
    <source>
        <dbReference type="Pfam" id="PF12705"/>
    </source>
</evidence>
<dbReference type="InterPro" id="IPR038726">
    <property type="entry name" value="PDDEXK_AddAB-type"/>
</dbReference>
<dbReference type="InterPro" id="IPR019925">
    <property type="entry name" value="DNA_repair_protein_predicted"/>
</dbReference>
<dbReference type="NCBIfam" id="TIGR03623">
    <property type="entry name" value="probable DNA repair protein"/>
    <property type="match status" value="1"/>
</dbReference>
<keyword evidence="3" id="KW-1185">Reference proteome</keyword>
<dbReference type="InterPro" id="IPR027417">
    <property type="entry name" value="P-loop_NTPase"/>
</dbReference>